<reference evidence="1 2" key="1">
    <citation type="journal article" date="2012" name="Science">
        <title>The Paleozoic origin of enzymatic lignin decomposition reconstructed from 31 fungal genomes.</title>
        <authorList>
            <person name="Floudas D."/>
            <person name="Binder M."/>
            <person name="Riley R."/>
            <person name="Barry K."/>
            <person name="Blanchette R.A."/>
            <person name="Henrissat B."/>
            <person name="Martinez A.T."/>
            <person name="Otillar R."/>
            <person name="Spatafora J.W."/>
            <person name="Yadav J.S."/>
            <person name="Aerts A."/>
            <person name="Benoit I."/>
            <person name="Boyd A."/>
            <person name="Carlson A."/>
            <person name="Copeland A."/>
            <person name="Coutinho P.M."/>
            <person name="de Vries R.P."/>
            <person name="Ferreira P."/>
            <person name="Findley K."/>
            <person name="Foster B."/>
            <person name="Gaskell J."/>
            <person name="Glotzer D."/>
            <person name="Gorecki P."/>
            <person name="Heitman J."/>
            <person name="Hesse C."/>
            <person name="Hori C."/>
            <person name="Igarashi K."/>
            <person name="Jurgens J.A."/>
            <person name="Kallen N."/>
            <person name="Kersten P."/>
            <person name="Kohler A."/>
            <person name="Kuees U."/>
            <person name="Kumar T.K.A."/>
            <person name="Kuo A."/>
            <person name="LaButti K."/>
            <person name="Larrondo L.F."/>
            <person name="Lindquist E."/>
            <person name="Ling A."/>
            <person name="Lombard V."/>
            <person name="Lucas S."/>
            <person name="Lundell T."/>
            <person name="Martin R."/>
            <person name="McLaughlin D.J."/>
            <person name="Morgenstern I."/>
            <person name="Morin E."/>
            <person name="Murat C."/>
            <person name="Nagy L.G."/>
            <person name="Nolan M."/>
            <person name="Ohm R.A."/>
            <person name="Patyshakuliyeva A."/>
            <person name="Rokas A."/>
            <person name="Ruiz-Duenas F.J."/>
            <person name="Sabat G."/>
            <person name="Salamov A."/>
            <person name="Samejima M."/>
            <person name="Schmutz J."/>
            <person name="Slot J.C."/>
            <person name="St John F."/>
            <person name="Stenlid J."/>
            <person name="Sun H."/>
            <person name="Sun S."/>
            <person name="Syed K."/>
            <person name="Tsang A."/>
            <person name="Wiebenga A."/>
            <person name="Young D."/>
            <person name="Pisabarro A."/>
            <person name="Eastwood D.C."/>
            <person name="Martin F."/>
            <person name="Cullen D."/>
            <person name="Grigoriev I.V."/>
            <person name="Hibbett D.S."/>
        </authorList>
    </citation>
    <scope>NUCLEOTIDE SEQUENCE [LARGE SCALE GENOMIC DNA]</scope>
    <source>
        <strain evidence="1 2">MD-104</strain>
    </source>
</reference>
<dbReference type="Proteomes" id="UP000218811">
    <property type="component" value="Unassembled WGS sequence"/>
</dbReference>
<accession>A0A2H3K600</accession>
<keyword evidence="2" id="KW-1185">Reference proteome</keyword>
<sequence length="305" mass="33964">MVATFHLPSPIESCSNILDSVMLYKPRTVGMLYPSHSTSPQSSSFKMGSVTVLPARILPEVHSADVSTSYTTASLATAAQVAIETTERDPEQRPVFLPGLAHSSPILYLPPILSTLPIGLIHNPPPTLPPSKDAVPLYTDSCLPTIDNASMALHRALYNFRPITPKYAAVPYPEAFNWNEFELPDSIEHEWYCVVFRSKRRDGSDSDPLYEADRQAHEEAVSNGGLILYWYGVPDPETRMNLATCIWHSRAHAVAATNNPRHARAMRLTAASYEHYELKRYLLCKVRGERGVTVKPYTDERAASQ</sequence>
<dbReference type="PANTHER" id="PTHR36986:SF1">
    <property type="entry name" value="UPF0643 PROTEIN PB2B2.08"/>
    <property type="match status" value="1"/>
</dbReference>
<evidence type="ECO:0000313" key="1">
    <source>
        <dbReference type="EMBL" id="PCH43857.1"/>
    </source>
</evidence>
<evidence type="ECO:0000313" key="2">
    <source>
        <dbReference type="Proteomes" id="UP000218811"/>
    </source>
</evidence>
<dbReference type="SUPFAM" id="SSF54909">
    <property type="entry name" value="Dimeric alpha+beta barrel"/>
    <property type="match status" value="1"/>
</dbReference>
<proteinExistence type="predicted"/>
<name>A0A2H3K600_WOLCO</name>
<gene>
    <name evidence="1" type="ORF">WOLCODRAFT_104321</name>
</gene>
<organism evidence="1 2">
    <name type="scientific">Wolfiporia cocos (strain MD-104)</name>
    <name type="common">Brown rot fungus</name>
    <dbReference type="NCBI Taxonomy" id="742152"/>
    <lineage>
        <taxon>Eukaryota</taxon>
        <taxon>Fungi</taxon>
        <taxon>Dikarya</taxon>
        <taxon>Basidiomycota</taxon>
        <taxon>Agaricomycotina</taxon>
        <taxon>Agaricomycetes</taxon>
        <taxon>Polyporales</taxon>
        <taxon>Phaeolaceae</taxon>
        <taxon>Wolfiporia</taxon>
    </lineage>
</organism>
<dbReference type="AlphaFoldDB" id="A0A2H3K600"/>
<dbReference type="OMA" id="MATCIWQ"/>
<dbReference type="PANTHER" id="PTHR36986">
    <property type="entry name" value="UPF0643 PROTEIN PB2B2.08"/>
    <property type="match status" value="1"/>
</dbReference>
<dbReference type="OrthoDB" id="2140489at2759"/>
<dbReference type="InterPro" id="IPR011008">
    <property type="entry name" value="Dimeric_a/b-barrel"/>
</dbReference>
<protein>
    <submittedName>
        <fullName evidence="1">Uncharacterized protein</fullName>
    </submittedName>
</protein>
<dbReference type="EMBL" id="KB468146">
    <property type="protein sequence ID" value="PCH43857.1"/>
    <property type="molecule type" value="Genomic_DNA"/>
</dbReference>